<dbReference type="Proteomes" id="UP001305702">
    <property type="component" value="Chromosome"/>
</dbReference>
<comment type="function">
    <text evidence="3">Required for formate dehydrogenase (FDH) activity. Acts as a sulfur carrier protein that transfers sulfur from IscS to the molybdenum cofactor prior to its insertion into FDH.</text>
</comment>
<evidence type="ECO:0000313" key="5">
    <source>
        <dbReference type="Proteomes" id="UP001305702"/>
    </source>
</evidence>
<sequence>MERRVTVRRPILRYDGEALGMAEDEIASEYALTVWVNDEEFATMVCTPEHLEELTVGFLASEGIIRKASDLSDLTIDESRGMAYATVPSAPAFTRDLTHKRYLTSCCGKSRSFTFYNDARTARKVTGSVTLTVGQAFALQSALQEGSSEFRATGGFHNAALCRPEGILLTRADIGRHNALDKLYGRCLLDGTDPSSLVIAFSGRMSSEVLLKAAKLGSPVLLSKSAPTGLALDLAEELGITAVGFIRGRTLNVYSHPERIRV</sequence>
<dbReference type="InterPro" id="IPR003786">
    <property type="entry name" value="FdhD"/>
</dbReference>
<dbReference type="KEGG" id="paun:MJA45_23510"/>
<gene>
    <name evidence="3 4" type="primary">fdhD</name>
    <name evidence="4" type="ORF">MJA45_23510</name>
</gene>
<comment type="similarity">
    <text evidence="3">Belongs to the FdhD family.</text>
</comment>
<name>A0AA96LB31_9BACL</name>
<evidence type="ECO:0000313" key="4">
    <source>
        <dbReference type="EMBL" id="WNQ10554.1"/>
    </source>
</evidence>
<dbReference type="GO" id="GO:0006777">
    <property type="term" value="P:Mo-molybdopterin cofactor biosynthetic process"/>
    <property type="evidence" value="ECO:0007669"/>
    <property type="project" value="UniProtKB-UniRule"/>
</dbReference>
<dbReference type="Gene3D" id="3.40.140.10">
    <property type="entry name" value="Cytidine Deaminase, domain 2"/>
    <property type="match status" value="1"/>
</dbReference>
<dbReference type="EMBL" id="CP130318">
    <property type="protein sequence ID" value="WNQ10554.1"/>
    <property type="molecule type" value="Genomic_DNA"/>
</dbReference>
<evidence type="ECO:0000256" key="2">
    <source>
        <dbReference type="ARBA" id="ARBA00023150"/>
    </source>
</evidence>
<evidence type="ECO:0000256" key="1">
    <source>
        <dbReference type="ARBA" id="ARBA00022490"/>
    </source>
</evidence>
<dbReference type="GO" id="GO:0097163">
    <property type="term" value="F:sulfur carrier activity"/>
    <property type="evidence" value="ECO:0007669"/>
    <property type="project" value="UniProtKB-UniRule"/>
</dbReference>
<organism evidence="4 5">
    <name type="scientific">Paenibacillus aurantius</name>
    <dbReference type="NCBI Taxonomy" id="2918900"/>
    <lineage>
        <taxon>Bacteria</taxon>
        <taxon>Bacillati</taxon>
        <taxon>Bacillota</taxon>
        <taxon>Bacilli</taxon>
        <taxon>Bacillales</taxon>
        <taxon>Paenibacillaceae</taxon>
        <taxon>Paenibacillus</taxon>
    </lineage>
</organism>
<dbReference type="NCBIfam" id="TIGR00129">
    <property type="entry name" value="fdhD_narQ"/>
    <property type="match status" value="1"/>
</dbReference>
<dbReference type="InterPro" id="IPR016193">
    <property type="entry name" value="Cytidine_deaminase-like"/>
</dbReference>
<dbReference type="RefSeq" id="WP_315604328.1">
    <property type="nucleotide sequence ID" value="NZ_CP130318.1"/>
</dbReference>
<comment type="subcellular location">
    <subcellularLocation>
        <location evidence="3">Cytoplasm</location>
    </subcellularLocation>
</comment>
<dbReference type="SUPFAM" id="SSF53927">
    <property type="entry name" value="Cytidine deaminase-like"/>
    <property type="match status" value="1"/>
</dbReference>
<dbReference type="HAMAP" id="MF_00187">
    <property type="entry name" value="FdhD"/>
    <property type="match status" value="1"/>
</dbReference>
<proteinExistence type="inferred from homology"/>
<dbReference type="GO" id="GO:0005737">
    <property type="term" value="C:cytoplasm"/>
    <property type="evidence" value="ECO:0007669"/>
    <property type="project" value="UniProtKB-SubCell"/>
</dbReference>
<dbReference type="PIRSF" id="PIRSF015626">
    <property type="entry name" value="FdhD"/>
    <property type="match status" value="1"/>
</dbReference>
<protein>
    <recommendedName>
        <fullName evidence="3">Sulfur carrier protein FdhD</fullName>
    </recommendedName>
</protein>
<feature type="active site" description="Cysteine persulfide intermediate" evidence="3">
    <location>
        <position position="107"/>
    </location>
</feature>
<accession>A0AA96LB31</accession>
<dbReference type="PANTHER" id="PTHR30592:SF1">
    <property type="entry name" value="SULFUR CARRIER PROTEIN FDHD"/>
    <property type="match status" value="1"/>
</dbReference>
<dbReference type="PANTHER" id="PTHR30592">
    <property type="entry name" value="FORMATE DEHYDROGENASE"/>
    <property type="match status" value="1"/>
</dbReference>
<keyword evidence="2 3" id="KW-0501">Molybdenum cofactor biosynthesis</keyword>
<reference evidence="4 5" key="1">
    <citation type="submission" date="2022-02" db="EMBL/GenBank/DDBJ databases">
        <title>Paenibacillus sp. MBLB1776 Whole Genome Shotgun Sequencing.</title>
        <authorList>
            <person name="Hwang C.Y."/>
            <person name="Cho E.-S."/>
            <person name="Seo M.-J."/>
        </authorList>
    </citation>
    <scope>NUCLEOTIDE SEQUENCE [LARGE SCALE GENOMIC DNA]</scope>
    <source>
        <strain evidence="4 5">MBLB1776</strain>
    </source>
</reference>
<dbReference type="Pfam" id="PF02634">
    <property type="entry name" value="FdhD-NarQ"/>
    <property type="match status" value="1"/>
</dbReference>
<dbReference type="GO" id="GO:0016783">
    <property type="term" value="F:sulfurtransferase activity"/>
    <property type="evidence" value="ECO:0007669"/>
    <property type="project" value="InterPro"/>
</dbReference>
<keyword evidence="5" id="KW-1185">Reference proteome</keyword>
<evidence type="ECO:0000256" key="3">
    <source>
        <dbReference type="HAMAP-Rule" id="MF_00187"/>
    </source>
</evidence>
<keyword evidence="1 3" id="KW-0963">Cytoplasm</keyword>
<comment type="caution">
    <text evidence="3">Lacks conserved residue(s) required for the propagation of feature annotation.</text>
</comment>
<dbReference type="AlphaFoldDB" id="A0AA96LB31"/>
<dbReference type="Gene3D" id="3.10.20.10">
    <property type="match status" value="1"/>
</dbReference>